<accession>A0A1H8M1Z3</accession>
<dbReference type="EMBL" id="FOCL01000005">
    <property type="protein sequence ID" value="SEO11300.1"/>
    <property type="molecule type" value="Genomic_DNA"/>
</dbReference>
<protein>
    <submittedName>
        <fullName evidence="1">Uncharacterized protein</fullName>
    </submittedName>
</protein>
<evidence type="ECO:0000313" key="2">
    <source>
        <dbReference type="Proteomes" id="UP000198942"/>
    </source>
</evidence>
<evidence type="ECO:0000313" key="1">
    <source>
        <dbReference type="EMBL" id="SEO11300.1"/>
    </source>
</evidence>
<reference evidence="2" key="1">
    <citation type="submission" date="2016-10" db="EMBL/GenBank/DDBJ databases">
        <authorList>
            <person name="Varghese N."/>
            <person name="Submissions S."/>
        </authorList>
    </citation>
    <scope>NUCLEOTIDE SEQUENCE [LARGE SCALE GENOMIC DNA]</scope>
    <source>
        <strain evidence="2">Gh-48</strain>
    </source>
</reference>
<dbReference type="Proteomes" id="UP000198942">
    <property type="component" value="Unassembled WGS sequence"/>
</dbReference>
<proteinExistence type="predicted"/>
<name>A0A1H8M1Z3_9SPHI</name>
<keyword evidence="2" id="KW-1185">Reference proteome</keyword>
<sequence>MTVRDFQAMDELGQGKALLKGTFLESRKEVGYKVSLYAVGNIYVEVFYSEVLNEIFQLVPFSSVTKLEPYLNNLKLENL</sequence>
<gene>
    <name evidence="1" type="ORF">SAMN05192574_105350</name>
</gene>
<dbReference type="AlphaFoldDB" id="A0A1H8M1Z3"/>
<organism evidence="1 2">
    <name type="scientific">Mucilaginibacter gossypiicola</name>
    <dbReference type="NCBI Taxonomy" id="551995"/>
    <lineage>
        <taxon>Bacteria</taxon>
        <taxon>Pseudomonadati</taxon>
        <taxon>Bacteroidota</taxon>
        <taxon>Sphingobacteriia</taxon>
        <taxon>Sphingobacteriales</taxon>
        <taxon>Sphingobacteriaceae</taxon>
        <taxon>Mucilaginibacter</taxon>
    </lineage>
</organism>